<keyword evidence="1" id="KW-1133">Transmembrane helix</keyword>
<feature type="transmembrane region" description="Helical" evidence="1">
    <location>
        <begin position="166"/>
        <end position="186"/>
    </location>
</feature>
<name>A0A3A1NAT7_9FLAO</name>
<keyword evidence="4" id="KW-1185">Reference proteome</keyword>
<sequence>MSITAINDTPVYSGNVIDLSTLKIASLFKGTTRQFLAEKLNARDIDSIVSKEKALWHAILKFKTTGDVVDNVDIWLEFRSNIHAANLYINDSLFFRNGTVDTLSLISDSGKNLVRKRIPKSYLIDGENKLEIEFTNYKSKSNTVIRDLSIGNLEAFQNQTAIMTTAPILLFGIFSFLVLINLVMYFSLDRKKVFLLLALLFLVNSILVAYEVLYWNGFVPSASLINSYTIRGGLEYGTYLILLFILIIEFEFGSRTILLAILAYLIVYTITITTSFNVAIALSLLPFLLGLKALWNKVEHSIVISVSLFILLTFNYLDDYNIIENYDFVESNFIITSLVYKLDGLGLIVFALVMIFISAKRILAKTKSLNEANLKLERLEYQFLQKLILPHFIVNSLMSLQELIANKPNTANKMIEALSKEFHLLSTMSKKKLVPIHQEIEMCNAHLKIVSFQQKAKYKMNVIGISGDELVPPTIIHTLVENGITHGYSGNQNAIFDLSKKEVQGTIIYRLFNDSDKTKSDLGHSTGLGLKYIEARLEECYPERWQLRSSKTRNGWESIIEIRSVL</sequence>
<keyword evidence="1" id="KW-0812">Transmembrane</keyword>
<reference evidence="3 4" key="1">
    <citation type="submission" date="2018-08" db="EMBL/GenBank/DDBJ databases">
        <title>Proposal of Muricauda 72 sp.nov. and Muricauda NH166 sp.nov., isolated from seawater.</title>
        <authorList>
            <person name="Cheng H."/>
            <person name="Wu Y.-H."/>
            <person name="Guo L.-L."/>
            <person name="Xu X.-W."/>
        </authorList>
    </citation>
    <scope>NUCLEOTIDE SEQUENCE [LARGE SCALE GENOMIC DNA]</scope>
    <source>
        <strain evidence="3 4">KCTC 22173</strain>
    </source>
</reference>
<dbReference type="Pfam" id="PF06580">
    <property type="entry name" value="His_kinase"/>
    <property type="match status" value="1"/>
</dbReference>
<evidence type="ECO:0000256" key="1">
    <source>
        <dbReference type="SAM" id="Phobius"/>
    </source>
</evidence>
<dbReference type="PANTHER" id="PTHR34220:SF7">
    <property type="entry name" value="SENSOR HISTIDINE KINASE YPDA"/>
    <property type="match status" value="1"/>
</dbReference>
<dbReference type="PANTHER" id="PTHR34220">
    <property type="entry name" value="SENSOR HISTIDINE KINASE YPDA"/>
    <property type="match status" value="1"/>
</dbReference>
<gene>
    <name evidence="3" type="ORF">D2V08_03355</name>
</gene>
<dbReference type="RefSeq" id="WP_119606694.1">
    <property type="nucleotide sequence ID" value="NZ_QXFH01000068.1"/>
</dbReference>
<keyword evidence="1" id="KW-0472">Membrane</keyword>
<dbReference type="InterPro" id="IPR050640">
    <property type="entry name" value="Bact_2-comp_sensor_kinase"/>
</dbReference>
<accession>A0A3A1NAT7</accession>
<organism evidence="3 4">
    <name type="scientific">Flagellimonas lutimaris</name>
    <dbReference type="NCBI Taxonomy" id="475082"/>
    <lineage>
        <taxon>Bacteria</taxon>
        <taxon>Pseudomonadati</taxon>
        <taxon>Bacteroidota</taxon>
        <taxon>Flavobacteriia</taxon>
        <taxon>Flavobacteriales</taxon>
        <taxon>Flavobacteriaceae</taxon>
        <taxon>Flagellimonas</taxon>
    </lineage>
</organism>
<protein>
    <recommendedName>
        <fullName evidence="2">Signal transduction histidine kinase internal region domain-containing protein</fullName>
    </recommendedName>
</protein>
<dbReference type="InterPro" id="IPR010559">
    <property type="entry name" value="Sig_transdc_His_kin_internal"/>
</dbReference>
<feature type="transmembrane region" description="Helical" evidence="1">
    <location>
        <begin position="257"/>
        <end position="288"/>
    </location>
</feature>
<evidence type="ECO:0000313" key="4">
    <source>
        <dbReference type="Proteomes" id="UP000266067"/>
    </source>
</evidence>
<dbReference type="GO" id="GO:0000155">
    <property type="term" value="F:phosphorelay sensor kinase activity"/>
    <property type="evidence" value="ECO:0007669"/>
    <property type="project" value="InterPro"/>
</dbReference>
<feature type="transmembrane region" description="Helical" evidence="1">
    <location>
        <begin position="300"/>
        <end position="317"/>
    </location>
</feature>
<dbReference type="GO" id="GO:0016020">
    <property type="term" value="C:membrane"/>
    <property type="evidence" value="ECO:0007669"/>
    <property type="project" value="InterPro"/>
</dbReference>
<proteinExistence type="predicted"/>
<feature type="transmembrane region" description="Helical" evidence="1">
    <location>
        <begin position="233"/>
        <end position="250"/>
    </location>
</feature>
<feature type="transmembrane region" description="Helical" evidence="1">
    <location>
        <begin position="193"/>
        <end position="213"/>
    </location>
</feature>
<dbReference type="Proteomes" id="UP000266067">
    <property type="component" value="Unassembled WGS sequence"/>
</dbReference>
<dbReference type="EMBL" id="QXFH01000068">
    <property type="protein sequence ID" value="RIV35996.1"/>
    <property type="molecule type" value="Genomic_DNA"/>
</dbReference>
<dbReference type="OrthoDB" id="625140at2"/>
<comment type="caution">
    <text evidence="3">The sequence shown here is derived from an EMBL/GenBank/DDBJ whole genome shotgun (WGS) entry which is preliminary data.</text>
</comment>
<evidence type="ECO:0000259" key="2">
    <source>
        <dbReference type="Pfam" id="PF06580"/>
    </source>
</evidence>
<evidence type="ECO:0000313" key="3">
    <source>
        <dbReference type="EMBL" id="RIV35996.1"/>
    </source>
</evidence>
<dbReference type="AlphaFoldDB" id="A0A3A1NAT7"/>
<feature type="domain" description="Signal transduction histidine kinase internal region" evidence="2">
    <location>
        <begin position="380"/>
        <end position="453"/>
    </location>
</feature>
<feature type="transmembrane region" description="Helical" evidence="1">
    <location>
        <begin position="338"/>
        <end position="359"/>
    </location>
</feature>